<dbReference type="SUPFAM" id="SSF54285">
    <property type="entry name" value="MoaD/ThiS"/>
    <property type="match status" value="1"/>
</dbReference>
<name>A0A2N6CX56_9GAMM</name>
<evidence type="ECO:0000259" key="1">
    <source>
        <dbReference type="Pfam" id="PF14451"/>
    </source>
</evidence>
<dbReference type="AlphaFoldDB" id="A0A2N6CX56"/>
<dbReference type="InterPro" id="IPR027798">
    <property type="entry name" value="Ub_Mut7C"/>
</dbReference>
<dbReference type="Gene3D" id="3.10.20.30">
    <property type="match status" value="1"/>
</dbReference>
<dbReference type="Proteomes" id="UP000235015">
    <property type="component" value="Unassembled WGS sequence"/>
</dbReference>
<evidence type="ECO:0000313" key="3">
    <source>
        <dbReference type="Proteomes" id="UP000235015"/>
    </source>
</evidence>
<protein>
    <submittedName>
        <fullName evidence="2">Molybdopterin synthase sulfur carrier subunit</fullName>
    </submittedName>
</protein>
<dbReference type="Pfam" id="PF14451">
    <property type="entry name" value="Ub-Mut7C"/>
    <property type="match status" value="1"/>
</dbReference>
<evidence type="ECO:0000313" key="2">
    <source>
        <dbReference type="EMBL" id="PLX61849.1"/>
    </source>
</evidence>
<comment type="caution">
    <text evidence="2">The sequence shown here is derived from an EMBL/GenBank/DDBJ whole genome shotgun (WGS) entry which is preliminary data.</text>
</comment>
<dbReference type="RefSeq" id="WP_273439123.1">
    <property type="nucleotide sequence ID" value="NZ_PKUN01000010.1"/>
</dbReference>
<dbReference type="InterPro" id="IPR016155">
    <property type="entry name" value="Mopterin_synth/thiamin_S_b"/>
</dbReference>
<dbReference type="STRING" id="1111735.GCA_000428045_03712"/>
<accession>A0A2N6CX56</accession>
<dbReference type="EMBL" id="PKUN01000010">
    <property type="protein sequence ID" value="PLX61849.1"/>
    <property type="molecule type" value="Genomic_DNA"/>
</dbReference>
<organism evidence="2 3">
    <name type="scientific">Sedimenticola selenatireducens</name>
    <dbReference type="NCBI Taxonomy" id="191960"/>
    <lineage>
        <taxon>Bacteria</taxon>
        <taxon>Pseudomonadati</taxon>
        <taxon>Pseudomonadota</taxon>
        <taxon>Gammaproteobacteria</taxon>
        <taxon>Chromatiales</taxon>
        <taxon>Sedimenticolaceae</taxon>
        <taxon>Sedimenticola</taxon>
    </lineage>
</organism>
<gene>
    <name evidence="2" type="ORF">C0630_09725</name>
</gene>
<dbReference type="InterPro" id="IPR012675">
    <property type="entry name" value="Beta-grasp_dom_sf"/>
</dbReference>
<reference evidence="2 3" key="1">
    <citation type="submission" date="2017-11" db="EMBL/GenBank/DDBJ databases">
        <title>Genome-resolved metagenomics identifies genetic mobility, metabolic interactions, and unexpected diversity in perchlorate-reducing communities.</title>
        <authorList>
            <person name="Barnum T.P."/>
            <person name="Figueroa I.A."/>
            <person name="Carlstrom C.I."/>
            <person name="Lucas L.N."/>
            <person name="Engelbrektson A.L."/>
            <person name="Coates J.D."/>
        </authorList>
    </citation>
    <scope>NUCLEOTIDE SEQUENCE [LARGE SCALE GENOMIC DNA]</scope>
    <source>
        <strain evidence="2">BM301</strain>
    </source>
</reference>
<feature type="domain" description="Ubiquitin Mut7-C" evidence="1">
    <location>
        <begin position="2"/>
        <end position="78"/>
    </location>
</feature>
<proteinExistence type="predicted"/>
<sequence>MKVNFKLYASLGQYLPAGAEDHQIALDVAEGMSPALLLELQGVPRAEVHLVLVNGVFIPPSQRDNPLMEGDQLAVWPAVAGG</sequence>